<gene>
    <name evidence="1" type="ORF">EYC80_007560</name>
</gene>
<dbReference type="Proteomes" id="UP000326757">
    <property type="component" value="Unassembled WGS sequence"/>
</dbReference>
<sequence>MHQYLQRILIKIIRLTDLIQILRELGCDPLKIMRIGLGERGGHGGISYNWNFSRGSLNRLRDGFGGKWLGFRFGGLRLRFRSRVALAVGYRRY</sequence>
<dbReference type="EMBL" id="VIGI01000012">
    <property type="protein sequence ID" value="KAB8293222.1"/>
    <property type="molecule type" value="Genomic_DNA"/>
</dbReference>
<name>A0A5N6JWA3_MONLA</name>
<accession>A0A5N6JWA3</accession>
<proteinExistence type="predicted"/>
<keyword evidence="2" id="KW-1185">Reference proteome</keyword>
<dbReference type="AlphaFoldDB" id="A0A5N6JWA3"/>
<evidence type="ECO:0000313" key="1">
    <source>
        <dbReference type="EMBL" id="KAB8293222.1"/>
    </source>
</evidence>
<protein>
    <submittedName>
        <fullName evidence="1">Uncharacterized protein</fullName>
    </submittedName>
</protein>
<comment type="caution">
    <text evidence="1">The sequence shown here is derived from an EMBL/GenBank/DDBJ whole genome shotgun (WGS) entry which is preliminary data.</text>
</comment>
<organism evidence="1 2">
    <name type="scientific">Monilinia laxa</name>
    <name type="common">Brown rot fungus</name>
    <name type="synonym">Sclerotinia laxa</name>
    <dbReference type="NCBI Taxonomy" id="61186"/>
    <lineage>
        <taxon>Eukaryota</taxon>
        <taxon>Fungi</taxon>
        <taxon>Dikarya</taxon>
        <taxon>Ascomycota</taxon>
        <taxon>Pezizomycotina</taxon>
        <taxon>Leotiomycetes</taxon>
        <taxon>Helotiales</taxon>
        <taxon>Sclerotiniaceae</taxon>
        <taxon>Monilinia</taxon>
    </lineage>
</organism>
<reference evidence="1 2" key="1">
    <citation type="submission" date="2019-06" db="EMBL/GenBank/DDBJ databases">
        <title>Genome Sequence of the Brown Rot Fungal Pathogen Monilinia laxa.</title>
        <authorList>
            <person name="De Miccolis Angelini R.M."/>
            <person name="Landi L."/>
            <person name="Abate D."/>
            <person name="Pollastro S."/>
            <person name="Romanazzi G."/>
            <person name="Faretra F."/>
        </authorList>
    </citation>
    <scope>NUCLEOTIDE SEQUENCE [LARGE SCALE GENOMIC DNA]</scope>
    <source>
        <strain evidence="1 2">Mlax316</strain>
    </source>
</reference>
<evidence type="ECO:0000313" key="2">
    <source>
        <dbReference type="Proteomes" id="UP000326757"/>
    </source>
</evidence>